<dbReference type="SUPFAM" id="SSF48726">
    <property type="entry name" value="Immunoglobulin"/>
    <property type="match status" value="3"/>
</dbReference>
<protein>
    <recommendedName>
        <fullName evidence="3">protein-tyrosine-phosphatase</fullName>
        <ecNumber evidence="3">3.1.3.48</ecNumber>
    </recommendedName>
</protein>
<keyword evidence="18" id="KW-1185">Reference proteome</keyword>
<dbReference type="InterPro" id="IPR013098">
    <property type="entry name" value="Ig_I-set"/>
</dbReference>
<accession>A0A158QHH5</accession>
<dbReference type="EC" id="3.1.3.48" evidence="3"/>
<dbReference type="Proteomes" id="UP000278807">
    <property type="component" value="Unassembled WGS sequence"/>
</dbReference>
<keyword evidence="8" id="KW-0904">Protein phosphatase</keyword>
<feature type="domain" description="Ig-like" evidence="16">
    <location>
        <begin position="41"/>
        <end position="131"/>
    </location>
</feature>
<dbReference type="InterPro" id="IPR013783">
    <property type="entry name" value="Ig-like_fold"/>
</dbReference>
<keyword evidence="7" id="KW-0378">Hydrolase</keyword>
<evidence type="ECO:0000256" key="4">
    <source>
        <dbReference type="ARBA" id="ARBA00022692"/>
    </source>
</evidence>
<dbReference type="WBParaSite" id="HNAJ_0000745301-mRNA-1">
    <property type="protein sequence ID" value="HNAJ_0000745301-mRNA-1"/>
    <property type="gene ID" value="HNAJ_0000745301"/>
</dbReference>
<evidence type="ECO:0000256" key="13">
    <source>
        <dbReference type="ARBA" id="ARBA00023180"/>
    </source>
</evidence>
<reference evidence="19" key="1">
    <citation type="submission" date="2016-04" db="UniProtKB">
        <authorList>
            <consortium name="WormBaseParasite"/>
        </authorList>
    </citation>
    <scope>IDENTIFICATION</scope>
</reference>
<dbReference type="GO" id="GO:0005886">
    <property type="term" value="C:plasma membrane"/>
    <property type="evidence" value="ECO:0007669"/>
    <property type="project" value="TreeGrafter"/>
</dbReference>
<reference evidence="17 18" key="2">
    <citation type="submission" date="2018-11" db="EMBL/GenBank/DDBJ databases">
        <authorList>
            <consortium name="Pathogen Informatics"/>
        </authorList>
    </citation>
    <scope>NUCLEOTIDE SEQUENCE [LARGE SCALE GENOMIC DNA]</scope>
</reference>
<dbReference type="PROSITE" id="PS50835">
    <property type="entry name" value="IG_LIKE"/>
    <property type="match status" value="3"/>
</dbReference>
<comment type="catalytic activity">
    <reaction evidence="15">
        <text>O-phospho-L-tyrosyl-[protein] + H2O = L-tyrosyl-[protein] + phosphate</text>
        <dbReference type="Rhea" id="RHEA:10684"/>
        <dbReference type="Rhea" id="RHEA-COMP:10136"/>
        <dbReference type="Rhea" id="RHEA-COMP:20101"/>
        <dbReference type="ChEBI" id="CHEBI:15377"/>
        <dbReference type="ChEBI" id="CHEBI:43474"/>
        <dbReference type="ChEBI" id="CHEBI:46858"/>
        <dbReference type="ChEBI" id="CHEBI:61978"/>
        <dbReference type="EC" id="3.1.3.48"/>
    </reaction>
</comment>
<dbReference type="FunFam" id="2.60.40.10:FF:000010">
    <property type="entry name" value="receptor-type tyrosine-protein phosphatase delta isoform X1"/>
    <property type="match status" value="1"/>
</dbReference>
<comment type="subcellular location">
    <subcellularLocation>
        <location evidence="1">Membrane</location>
        <topology evidence="1">Single-pass membrane protein</topology>
    </subcellularLocation>
</comment>
<evidence type="ECO:0000259" key="16">
    <source>
        <dbReference type="PROSITE" id="PS50835"/>
    </source>
</evidence>
<dbReference type="PANTHER" id="PTHR10075:SF103">
    <property type="entry name" value="ROUNDABOUT HOMOLOG 4"/>
    <property type="match status" value="1"/>
</dbReference>
<keyword evidence="5" id="KW-0732">Signal</keyword>
<dbReference type="InterPro" id="IPR003598">
    <property type="entry name" value="Ig_sub2"/>
</dbReference>
<dbReference type="PANTHER" id="PTHR10075">
    <property type="entry name" value="BASIGIN RELATED"/>
    <property type="match status" value="1"/>
</dbReference>
<keyword evidence="14" id="KW-0393">Immunoglobulin domain</keyword>
<evidence type="ECO:0000256" key="14">
    <source>
        <dbReference type="ARBA" id="ARBA00023319"/>
    </source>
</evidence>
<dbReference type="GO" id="GO:0030424">
    <property type="term" value="C:axon"/>
    <property type="evidence" value="ECO:0007669"/>
    <property type="project" value="TreeGrafter"/>
</dbReference>
<name>A0A158QHH5_RODNA</name>
<keyword evidence="10" id="KW-0472">Membrane</keyword>
<dbReference type="AlphaFoldDB" id="A0A158QHH5"/>
<evidence type="ECO:0000256" key="12">
    <source>
        <dbReference type="ARBA" id="ARBA00023170"/>
    </source>
</evidence>
<sequence>MTFKVLKDQDDWRPNKVMFQTRAGAKGSEASEPMYYVPQKPRIVQQLKSESVISGQPVIFVCMVEGNPSPRVQWTVSGLPVASSPQLGEVLTITRGSVLRISNALPPLHGTLVVCTAENALGHAEATARLFVYQNEEAAPPGFPRFLNVFSVIVAKKNDNVELECRTQGDPTPLVRWYKDSVPIDLTNVRFLVTAAGSLKISKLIEDDEGKYECTATNSHGTRISPGESLMVRAERFRPHFTSVPATQQVVSPGGQITLACTAVGVPVPTVAWFERDTQLFRNMMDRQPPGTARLLLTNLNETRNISCVAASSMGQAIHHVSIVVKELPPTPGEPRVLKQTRAGEIILTFSKPLIHSMNAISAAPDVAAFIVQWIESRHFLPDYVDSLSPEISAAIQTIGTTSDLFPSHLSSANALAADASNQVRRKA</sequence>
<evidence type="ECO:0000256" key="7">
    <source>
        <dbReference type="ARBA" id="ARBA00022801"/>
    </source>
</evidence>
<dbReference type="InterPro" id="IPR036179">
    <property type="entry name" value="Ig-like_dom_sf"/>
</dbReference>
<dbReference type="GO" id="GO:0098632">
    <property type="term" value="F:cell-cell adhesion mediator activity"/>
    <property type="evidence" value="ECO:0007669"/>
    <property type="project" value="TreeGrafter"/>
</dbReference>
<dbReference type="SMART" id="SM00409">
    <property type="entry name" value="IG"/>
    <property type="match status" value="3"/>
</dbReference>
<evidence type="ECO:0000313" key="19">
    <source>
        <dbReference type="WBParaSite" id="HNAJ_0000745301-mRNA-1"/>
    </source>
</evidence>
<evidence type="ECO:0000256" key="5">
    <source>
        <dbReference type="ARBA" id="ARBA00022729"/>
    </source>
</evidence>
<evidence type="ECO:0000256" key="3">
    <source>
        <dbReference type="ARBA" id="ARBA00013064"/>
    </source>
</evidence>
<keyword evidence="13" id="KW-0325">Glycoprotein</keyword>
<dbReference type="GO" id="GO:0007156">
    <property type="term" value="P:homophilic cell adhesion via plasma membrane adhesion molecules"/>
    <property type="evidence" value="ECO:0007669"/>
    <property type="project" value="TreeGrafter"/>
</dbReference>
<feature type="domain" description="Ig-like" evidence="16">
    <location>
        <begin position="144"/>
        <end position="225"/>
    </location>
</feature>
<evidence type="ECO:0000256" key="10">
    <source>
        <dbReference type="ARBA" id="ARBA00023136"/>
    </source>
</evidence>
<dbReference type="GO" id="GO:0070593">
    <property type="term" value="P:dendrite self-avoidance"/>
    <property type="evidence" value="ECO:0007669"/>
    <property type="project" value="TreeGrafter"/>
</dbReference>
<comment type="similarity">
    <text evidence="2">Belongs to the protein-tyrosine phosphatase family. Receptor class 2A subfamily.</text>
</comment>
<dbReference type="OrthoDB" id="10253954at2759"/>
<evidence type="ECO:0000256" key="1">
    <source>
        <dbReference type="ARBA" id="ARBA00004167"/>
    </source>
</evidence>
<keyword evidence="11" id="KW-1015">Disulfide bond</keyword>
<dbReference type="GO" id="GO:0004725">
    <property type="term" value="F:protein tyrosine phosphatase activity"/>
    <property type="evidence" value="ECO:0007669"/>
    <property type="project" value="UniProtKB-EC"/>
</dbReference>
<dbReference type="SMART" id="SM00408">
    <property type="entry name" value="IGc2"/>
    <property type="match status" value="3"/>
</dbReference>
<evidence type="ECO:0000256" key="6">
    <source>
        <dbReference type="ARBA" id="ARBA00022737"/>
    </source>
</evidence>
<feature type="domain" description="Ig-like" evidence="16">
    <location>
        <begin position="239"/>
        <end position="324"/>
    </location>
</feature>
<dbReference type="InterPro" id="IPR007110">
    <property type="entry name" value="Ig-like_dom"/>
</dbReference>
<proteinExistence type="inferred from homology"/>
<evidence type="ECO:0000256" key="9">
    <source>
        <dbReference type="ARBA" id="ARBA00022989"/>
    </source>
</evidence>
<organism evidence="19">
    <name type="scientific">Rodentolepis nana</name>
    <name type="common">Dwarf tapeworm</name>
    <name type="synonym">Hymenolepis nana</name>
    <dbReference type="NCBI Taxonomy" id="102285"/>
    <lineage>
        <taxon>Eukaryota</taxon>
        <taxon>Metazoa</taxon>
        <taxon>Spiralia</taxon>
        <taxon>Lophotrochozoa</taxon>
        <taxon>Platyhelminthes</taxon>
        <taxon>Cestoda</taxon>
        <taxon>Eucestoda</taxon>
        <taxon>Cyclophyllidea</taxon>
        <taxon>Hymenolepididae</taxon>
        <taxon>Rodentolepis</taxon>
    </lineage>
</organism>
<dbReference type="Gene3D" id="2.60.40.10">
    <property type="entry name" value="Immunoglobulins"/>
    <property type="match status" value="3"/>
</dbReference>
<evidence type="ECO:0000256" key="11">
    <source>
        <dbReference type="ARBA" id="ARBA00023157"/>
    </source>
</evidence>
<keyword evidence="12" id="KW-0675">Receptor</keyword>
<dbReference type="GO" id="GO:0007411">
    <property type="term" value="P:axon guidance"/>
    <property type="evidence" value="ECO:0007669"/>
    <property type="project" value="TreeGrafter"/>
</dbReference>
<dbReference type="STRING" id="102285.A0A158QHH5"/>
<dbReference type="InterPro" id="IPR003599">
    <property type="entry name" value="Ig_sub"/>
</dbReference>
<evidence type="ECO:0000256" key="2">
    <source>
        <dbReference type="ARBA" id="ARBA00010504"/>
    </source>
</evidence>
<keyword evidence="6" id="KW-0677">Repeat</keyword>
<keyword evidence="9" id="KW-1133">Transmembrane helix</keyword>
<evidence type="ECO:0000313" key="17">
    <source>
        <dbReference type="EMBL" id="VDO03309.1"/>
    </source>
</evidence>
<dbReference type="EMBL" id="UZAE01012055">
    <property type="protein sequence ID" value="VDO03309.1"/>
    <property type="molecule type" value="Genomic_DNA"/>
</dbReference>
<evidence type="ECO:0000256" key="8">
    <source>
        <dbReference type="ARBA" id="ARBA00022912"/>
    </source>
</evidence>
<dbReference type="Pfam" id="PF07679">
    <property type="entry name" value="I-set"/>
    <property type="match status" value="3"/>
</dbReference>
<evidence type="ECO:0000256" key="15">
    <source>
        <dbReference type="ARBA" id="ARBA00051722"/>
    </source>
</evidence>
<evidence type="ECO:0000313" key="18">
    <source>
        <dbReference type="Proteomes" id="UP000278807"/>
    </source>
</evidence>
<dbReference type="FunFam" id="2.60.40.10:FF:000032">
    <property type="entry name" value="palladin isoform X1"/>
    <property type="match status" value="1"/>
</dbReference>
<keyword evidence="4" id="KW-0812">Transmembrane</keyword>
<gene>
    <name evidence="17" type="ORF">HNAJ_LOCUS7449</name>
</gene>